<keyword evidence="2" id="KW-1185">Reference proteome</keyword>
<sequence length="227" mass="26817">MESQLVVQSMHWADLCWELSNKSIIELNEILPKIGQSYKIQLSQEEDYVGFGSVLILWKPPHSEQNMWDDLRPSEILRSYVLKGDICNVSTDKMTFDFHLNEKIRLVDFFSRQVKVLSSPLPYMGPIHRLKWEDAHDFCHYHFDNYYYISGVECESFLEVILSVENDKWCLHYSADLPNCSFYRTFITRYYLDEHEQKIFEELLSKSTAIEDSSLNELVKTQVHGLL</sequence>
<comment type="caution">
    <text evidence="1">The sequence shown here is derived from an EMBL/GenBank/DDBJ whole genome shotgun (WGS) entry which is preliminary data.</text>
</comment>
<accession>A0ABS0GJS8</accession>
<name>A0ABS0GJS8_9VIBR</name>
<dbReference type="RefSeq" id="WP_196124610.1">
    <property type="nucleotide sequence ID" value="NZ_JADPMR010000004.1"/>
</dbReference>
<evidence type="ECO:0000313" key="2">
    <source>
        <dbReference type="Proteomes" id="UP000597206"/>
    </source>
</evidence>
<proteinExistence type="predicted"/>
<gene>
    <name evidence="1" type="ORF">I1A42_19750</name>
</gene>
<reference evidence="1 2" key="1">
    <citation type="submission" date="2020-11" db="EMBL/GenBank/DDBJ databases">
        <title>Vibrio nitrifigilis sp. nov., a marine nitrogen-fixing bacterium isolated from the lagoon sediment of an islet inside an atoll.</title>
        <authorList>
            <person name="Wang L.-T."/>
            <person name="Shieh W.Y."/>
        </authorList>
    </citation>
    <scope>NUCLEOTIDE SEQUENCE [LARGE SCALE GENOMIC DNA]</scope>
    <source>
        <strain evidence="1 2">NFV-1</strain>
    </source>
</reference>
<protein>
    <recommendedName>
        <fullName evidence="3">DUF4123 domain-containing protein</fullName>
    </recommendedName>
</protein>
<dbReference type="EMBL" id="JADPMR010000004">
    <property type="protein sequence ID" value="MBF9002714.1"/>
    <property type="molecule type" value="Genomic_DNA"/>
</dbReference>
<organism evidence="1 2">
    <name type="scientific">Vibrio nitrifigilis</name>
    <dbReference type="NCBI Taxonomy" id="2789781"/>
    <lineage>
        <taxon>Bacteria</taxon>
        <taxon>Pseudomonadati</taxon>
        <taxon>Pseudomonadota</taxon>
        <taxon>Gammaproteobacteria</taxon>
        <taxon>Vibrionales</taxon>
        <taxon>Vibrionaceae</taxon>
        <taxon>Vibrio</taxon>
    </lineage>
</organism>
<evidence type="ECO:0008006" key="3">
    <source>
        <dbReference type="Google" id="ProtNLM"/>
    </source>
</evidence>
<evidence type="ECO:0000313" key="1">
    <source>
        <dbReference type="EMBL" id="MBF9002714.1"/>
    </source>
</evidence>
<dbReference type="Proteomes" id="UP000597206">
    <property type="component" value="Unassembled WGS sequence"/>
</dbReference>